<dbReference type="PANTHER" id="PTHR46843">
    <property type="entry name" value="BTB/POZ DOMAIN-CONTAINING PROTEIN 16"/>
    <property type="match status" value="1"/>
</dbReference>
<dbReference type="AlphaFoldDB" id="A0A177B985"/>
<accession>A0A177B985</accession>
<dbReference type="Proteomes" id="UP000078046">
    <property type="component" value="Unassembled WGS sequence"/>
</dbReference>
<dbReference type="Pfam" id="PF21059">
    <property type="entry name" value="BTBD16_C"/>
    <property type="match status" value="1"/>
</dbReference>
<dbReference type="EMBL" id="LWCA01000104">
    <property type="protein sequence ID" value="OAF70859.1"/>
    <property type="molecule type" value="Genomic_DNA"/>
</dbReference>
<proteinExistence type="predicted"/>
<dbReference type="OrthoDB" id="6359943at2759"/>
<feature type="domain" description="BTB/POZ" evidence="1">
    <location>
        <begin position="414"/>
        <end position="510"/>
    </location>
</feature>
<reference evidence="2 3" key="1">
    <citation type="submission" date="2016-04" db="EMBL/GenBank/DDBJ databases">
        <title>The genome of Intoshia linei affirms orthonectids as highly simplified spiralians.</title>
        <authorList>
            <person name="Mikhailov K.V."/>
            <person name="Slusarev G.S."/>
            <person name="Nikitin M.A."/>
            <person name="Logacheva M.D."/>
            <person name="Penin A."/>
            <person name="Aleoshin V."/>
            <person name="Panchin Y.V."/>
        </authorList>
    </citation>
    <scope>NUCLEOTIDE SEQUENCE [LARGE SCALE GENOMIC DNA]</scope>
    <source>
        <strain evidence="2">Intl2013</strain>
        <tissue evidence="2">Whole animal</tissue>
    </source>
</reference>
<comment type="caution">
    <text evidence="2">The sequence shown here is derived from an EMBL/GenBank/DDBJ whole genome shotgun (WGS) entry which is preliminary data.</text>
</comment>
<evidence type="ECO:0000313" key="2">
    <source>
        <dbReference type="EMBL" id="OAF70859.1"/>
    </source>
</evidence>
<name>A0A177B985_9BILA</name>
<dbReference type="InterPro" id="IPR048859">
    <property type="entry name" value="BTBD16_C"/>
</dbReference>
<evidence type="ECO:0000313" key="3">
    <source>
        <dbReference type="Proteomes" id="UP000078046"/>
    </source>
</evidence>
<dbReference type="InterPro" id="IPR042833">
    <property type="entry name" value="BTBD16"/>
</dbReference>
<evidence type="ECO:0000259" key="1">
    <source>
        <dbReference type="Pfam" id="PF21059"/>
    </source>
</evidence>
<keyword evidence="3" id="KW-1185">Reference proteome</keyword>
<organism evidence="2 3">
    <name type="scientific">Intoshia linei</name>
    <dbReference type="NCBI Taxonomy" id="1819745"/>
    <lineage>
        <taxon>Eukaryota</taxon>
        <taxon>Metazoa</taxon>
        <taxon>Spiralia</taxon>
        <taxon>Lophotrochozoa</taxon>
        <taxon>Mesozoa</taxon>
        <taxon>Orthonectida</taxon>
        <taxon>Rhopaluridae</taxon>
        <taxon>Intoshia</taxon>
    </lineage>
</organism>
<sequence length="520" mass="61859">MDCYYPLNPPKINKNGALNGLKNLNIKRNQTGYTNLRRIQRFQAVNFFETCSTKLYKKESDTVSDRFDILQHRKSTKPKIVLRNRAKSSNITGENWTLRNSKKIDFIFIKILNIFWKLKLSIIKNHKKFYNFIKNQFQLTYNIFTNQTANYFDYYCVHQNQLHKFRYQQEDMHAMFADILVDDQKINLTGITVIMLYLSNENIEFYQYKTNDIISIIIATKHLQIDGLFLEAVQHVKNLLISNNFISFHSLVEQYNLEDTLKRVCDEWLYLNLIPKLSKTMILKELSSSYLIEILSNEKLFTFNEFCICKILFYWIFFQINQKCSSFPNYNIVVTFFNSLNQNECIYKRKEYKILKILNYVRLHGIIYPSDLNDIQMIKIFDPETVNKIIFSQYNMFWNGGDMLNLLGNEKSSVRFGYIIENTEKVFSEIVSLHGYYFHLFTNEIISNHNCQFTLKRIHPNAPILSFKQRERETSSLRIDREVIYNIRLQTLKNNTLITQNSGFHFGRFTTSMACDSIKV</sequence>
<dbReference type="PANTHER" id="PTHR46843:SF1">
    <property type="entry name" value="BTB_POZ DOMAIN-CONTAINING PROTEIN 16"/>
    <property type="match status" value="1"/>
</dbReference>
<protein>
    <submittedName>
        <fullName evidence="2">BTB/POZ domain-containing protein 16</fullName>
    </submittedName>
</protein>
<gene>
    <name evidence="2" type="ORF">A3Q56_01366</name>
</gene>